<dbReference type="PANTHER" id="PTHR15180:SF1">
    <property type="entry name" value="GENERAL TRANSCRIPTION FACTOR 3C POLYPEPTIDE 1"/>
    <property type="match status" value="1"/>
</dbReference>
<gene>
    <name evidence="10" type="ORF">CVLEPA_LOCUS2477</name>
</gene>
<comment type="subcellular location">
    <subcellularLocation>
        <location evidence="1">Nucleus</location>
    </subcellularLocation>
</comment>
<protein>
    <recommendedName>
        <fullName evidence="12">General transcription factor 3C polypeptide 1</fullName>
    </recommendedName>
</protein>
<evidence type="ECO:0000256" key="1">
    <source>
        <dbReference type="ARBA" id="ARBA00004123"/>
    </source>
</evidence>
<dbReference type="EMBL" id="CAWYQH010000001">
    <property type="protein sequence ID" value="CAK8672795.1"/>
    <property type="molecule type" value="Genomic_DNA"/>
</dbReference>
<dbReference type="Pfam" id="PF23704">
    <property type="entry name" value="WHD_GTF3C1_N"/>
    <property type="match status" value="1"/>
</dbReference>
<comment type="caution">
    <text evidence="10">The sequence shown here is derived from an EMBL/GenBank/DDBJ whole genome shotgun (WGS) entry which is preliminary data.</text>
</comment>
<evidence type="ECO:0000256" key="3">
    <source>
        <dbReference type="ARBA" id="ARBA00023125"/>
    </source>
</evidence>
<sequence length="1986" mass="227036">MDIFKICLQEVALEGLDGVTLPTLWLRLVQREEKVPINLTESLKNVLWNFLSHNASIDCFQLEHGRPEPAIFDRFLGFDTSAGKHVATAPDELDTLDDIYPIKPISQPNIKGSCWEFESRKDVTKELKMIQIDLQEALLRYGAQKLVLVGSQKLRENVLRAPGITPQTVEELGSVDYCILERIGRSRWQGEIQTVLNNVIFKQLKTSHIHYLMKSLHVKGLVVKQGYSYIRPDKAGKIHQQVLFHLPHYKKDARYMTDAKIEVMCELLSQSKNETMKIGDLKEIVGIDRFALKKLIRKMESFGYVKVTRVDNSKIMENRLMKLLKSPTPKQEEIEDQDEDENNNDCVTSEMEAECGVVAELPLSLQGYRYIIAVGENGCSQTDMLSLLKGYGSLEARHICRKMEKAKLVKIIMVDIGKQRTQKYIAKDYATSSSYTKQLLAEKKKRKEILETSARSHANGTCNEGFDVQEATSITTPAESSTSSDTIRFANLEEDASRVDDVMPLVASDLMTNKTDSVQVSNSTCSSENPAEHATEDAPNVAWHRNKWDGHETTRKMRRSNLILSFINEHKIVEGFVGMLKLLQNSESDEGIKSKVCKKTVKRIISKLANDGLLKSVNLPITAEERTINVDFIMSLDCGPARLKTAIETVQFRMFSEESRKIGERIDLTKDSPLSIHTALEIPDIIKQEDLKPIKQIQYGFQPKFVRLQMIHDYLWYLAYEHPHGKMEDLEYELVDYDKVKEYSKDRTWKRFLPPAPKHPEYGEGWLQVGDIAVILPLTILCQYHRFSYKVDGLQQYLDDPIRRNMLVRHMPLKLKVFLLHKRKYILSLVQVIETLAFMGLISLSQQKKRTNCCLHKENEMIYVHKNVSILDTRKSQKSYHKVTAGIEYEKFQFHLETSNDVDKYWMKLKDVCLMTPLGVKIGGAQDEEPSKKNYAKMQKFLSKHIGRERIEASDDGVIPGDQLGAGGLDSSLFSHLYRNWFRSVKIDKKQAHNGASAKSKTASSSGEVNKNPVLRRLPKLIPTVDLTGKVGKKVKNKSSREKDKEILKSPENRSNDVSKGRKRIHSTKSNCVNSKSRKLSSQSKVKENEDLIDLQDTQVEKKSSHIDSSTDEYEIVTENNIGRNKNVQGGRGKKRKTSPKPKPQAPKAKKKKIPKERPKSKRVMDSLDLKALKNMTTLRSSFSSAEDTLLLHCKIASTIIMKKVKLKGRKPTNCAVPGTVLRDFLHKNCKGPFDKTSHACTRRIRFIRRYRDIGLCHDITVAELVEDKAFNKRMFEEDVTEDVLNNPEKIERLFLRVVAEVQKRFYSSQESELILPDTLKELHQRFDVKVMVTMPKAPEPKFLQEIENADDITFCVLENLMYAALSLNEDEFSQYQAYKIFETYQEQMIAKVWDKVKVSGNICKKADQHLARQRHLPFAVPTFHLSVSYYAHFKSKCMDKVFMELLECVSAFEREHLLSCDFHATSGPITIINTLLLNDQDNISIRFPDNDVDRTPDDKGNAAAVRFPWQKNENVRISASKTVNDGEKLSFDDLTLSDCEDLPENSKLSQKQLYKLYRQSRLARWPGGKGISSFPIGIVDIKMSSNHSQQLSNELSHKNGRDSSLCTLWNMASNEEMEKAVTSLQSQKLSTQTEVISLDEDELLDELKDIVCHQPNCKDGIQHIINVAETAGVIGKPLHEIVTFSEEFSSQYMKQCLDVLVDRGLIYILGMHEQRAVLRQYAHKWFVVGALYKGDRRILREQIRNELMGTTKRHDSTHLKPRVYRKRHDDKQQIDVSDGNPIVSHELSENLLGKNETNGSEDVQKIKEISSPLEKTKNLRSKSSPDETVACLFDSSSYEKVTFLCRPWHSISGDVNYSNAKMLLTGVFLHILWNPGITLKLLDNRFKAQLHKVALLELLEKLLLYKCIVCRKMTRSTPNGWSLFQPLSSPDLHQECPVAKDSDYYIATSNSVLRMTQLCKSFDELARNREKTFVDSHHHSNGGKV</sequence>
<dbReference type="PANTHER" id="PTHR15180">
    <property type="entry name" value="GENERAL TRANSCRIPTION FACTOR 3C POLYPEPTIDE 1"/>
    <property type="match status" value="1"/>
</dbReference>
<dbReference type="Pfam" id="PF04182">
    <property type="entry name" value="B-block_TFIIIC"/>
    <property type="match status" value="1"/>
</dbReference>
<feature type="domain" description="GTF3C1 extended winged-helix" evidence="9">
    <location>
        <begin position="551"/>
        <end position="651"/>
    </location>
</feature>
<reference evidence="10 11" key="1">
    <citation type="submission" date="2024-02" db="EMBL/GenBank/DDBJ databases">
        <authorList>
            <person name="Daric V."/>
            <person name="Darras S."/>
        </authorList>
    </citation>
    <scope>NUCLEOTIDE SEQUENCE [LARGE SCALE GENOMIC DNA]</scope>
</reference>
<organism evidence="10 11">
    <name type="scientific">Clavelina lepadiformis</name>
    <name type="common">Light-bulb sea squirt</name>
    <name type="synonym">Ascidia lepadiformis</name>
    <dbReference type="NCBI Taxonomy" id="159417"/>
    <lineage>
        <taxon>Eukaryota</taxon>
        <taxon>Metazoa</taxon>
        <taxon>Chordata</taxon>
        <taxon>Tunicata</taxon>
        <taxon>Ascidiacea</taxon>
        <taxon>Aplousobranchia</taxon>
        <taxon>Clavelinidae</taxon>
        <taxon>Clavelina</taxon>
    </lineage>
</organism>
<dbReference type="InterPro" id="IPR056467">
    <property type="entry name" value="eWH_GTF3C1"/>
</dbReference>
<dbReference type="InterPro" id="IPR007309">
    <property type="entry name" value="TFIIIC_Bblock-bd"/>
</dbReference>
<evidence type="ECO:0000256" key="2">
    <source>
        <dbReference type="ARBA" id="ARBA00022553"/>
    </source>
</evidence>
<feature type="compositionally biased region" description="Low complexity" evidence="6">
    <location>
        <begin position="996"/>
        <end position="1006"/>
    </location>
</feature>
<feature type="compositionally biased region" description="Polar residues" evidence="6">
    <location>
        <begin position="1068"/>
        <end position="1084"/>
    </location>
</feature>
<accession>A0ABP0F2Y9</accession>
<keyword evidence="4" id="KW-0804">Transcription</keyword>
<dbReference type="Proteomes" id="UP001642483">
    <property type="component" value="Unassembled WGS sequence"/>
</dbReference>
<evidence type="ECO:0000256" key="4">
    <source>
        <dbReference type="ARBA" id="ARBA00023163"/>
    </source>
</evidence>
<dbReference type="InterPro" id="IPR056428">
    <property type="entry name" value="WH_GTF3C1"/>
</dbReference>
<evidence type="ECO:0008006" key="12">
    <source>
        <dbReference type="Google" id="ProtNLM"/>
    </source>
</evidence>
<feature type="domain" description="B-block binding subunit of TFIIIC" evidence="7">
    <location>
        <begin position="175"/>
        <end position="250"/>
    </location>
</feature>
<evidence type="ECO:0000256" key="5">
    <source>
        <dbReference type="ARBA" id="ARBA00023242"/>
    </source>
</evidence>
<evidence type="ECO:0000259" key="7">
    <source>
        <dbReference type="Pfam" id="PF04182"/>
    </source>
</evidence>
<feature type="domain" description="General transcription factor 3C polypeptide 1 winged-helix" evidence="8">
    <location>
        <begin position="3"/>
        <end position="58"/>
    </location>
</feature>
<keyword evidence="5" id="KW-0539">Nucleus</keyword>
<evidence type="ECO:0000259" key="9">
    <source>
        <dbReference type="Pfam" id="PF24101"/>
    </source>
</evidence>
<dbReference type="Pfam" id="PF24101">
    <property type="entry name" value="WHD_GTF3C1"/>
    <property type="match status" value="1"/>
</dbReference>
<feature type="compositionally biased region" description="Polar residues" evidence="6">
    <location>
        <begin position="517"/>
        <end position="529"/>
    </location>
</feature>
<feature type="region of interest" description="Disordered" evidence="6">
    <location>
        <begin position="990"/>
        <end position="1164"/>
    </location>
</feature>
<name>A0ABP0F2Y9_CLALP</name>
<feature type="compositionally biased region" description="Polar residues" evidence="6">
    <location>
        <begin position="1118"/>
        <end position="1128"/>
    </location>
</feature>
<proteinExistence type="predicted"/>
<feature type="region of interest" description="Disordered" evidence="6">
    <location>
        <begin position="517"/>
        <end position="536"/>
    </location>
</feature>
<keyword evidence="2" id="KW-0597">Phosphoprotein</keyword>
<keyword evidence="11" id="KW-1185">Reference proteome</keyword>
<feature type="compositionally biased region" description="Basic and acidic residues" evidence="6">
    <location>
        <begin position="1039"/>
        <end position="1060"/>
    </location>
</feature>
<evidence type="ECO:0000256" key="6">
    <source>
        <dbReference type="SAM" id="MobiDB-lite"/>
    </source>
</evidence>
<dbReference type="InterPro" id="IPR044210">
    <property type="entry name" value="Tfc3-like"/>
</dbReference>
<evidence type="ECO:0000313" key="10">
    <source>
        <dbReference type="EMBL" id="CAK8672795.1"/>
    </source>
</evidence>
<feature type="compositionally biased region" description="Basic residues" evidence="6">
    <location>
        <begin position="1148"/>
        <end position="1162"/>
    </location>
</feature>
<evidence type="ECO:0000313" key="11">
    <source>
        <dbReference type="Proteomes" id="UP001642483"/>
    </source>
</evidence>
<keyword evidence="3" id="KW-0238">DNA-binding</keyword>
<evidence type="ECO:0000259" key="8">
    <source>
        <dbReference type="Pfam" id="PF23704"/>
    </source>
</evidence>